<dbReference type="Pfam" id="PF26395">
    <property type="entry name" value="E2-CBASS"/>
    <property type="match status" value="1"/>
</dbReference>
<proteinExistence type="predicted"/>
<gene>
    <name evidence="2" type="ORF">EV132_111140</name>
</gene>
<comment type="caution">
    <text evidence="2">The sequence shown here is derived from an EMBL/GenBank/DDBJ whole genome shotgun (WGS) entry which is preliminary data.</text>
</comment>
<dbReference type="EMBL" id="SMBH01000011">
    <property type="protein sequence ID" value="TCU13707.1"/>
    <property type="molecule type" value="Genomic_DNA"/>
</dbReference>
<organism evidence="2 3">
    <name type="scientific">Rhizobium sullae</name>
    <name type="common">Rhizobium hedysari</name>
    <dbReference type="NCBI Taxonomy" id="50338"/>
    <lineage>
        <taxon>Bacteria</taxon>
        <taxon>Pseudomonadati</taxon>
        <taxon>Pseudomonadota</taxon>
        <taxon>Alphaproteobacteria</taxon>
        <taxon>Hyphomicrobiales</taxon>
        <taxon>Rhizobiaceae</taxon>
        <taxon>Rhizobium/Agrobacterium group</taxon>
        <taxon>Rhizobium</taxon>
    </lineage>
</organism>
<dbReference type="RefSeq" id="WP_132565236.1">
    <property type="nucleotide sequence ID" value="NZ_SMBH01000011.1"/>
</dbReference>
<evidence type="ECO:0000313" key="3">
    <source>
        <dbReference type="Proteomes" id="UP000294576"/>
    </source>
</evidence>
<accession>A0A4R3Q0G7</accession>
<evidence type="ECO:0000313" key="2">
    <source>
        <dbReference type="EMBL" id="TCU13707.1"/>
    </source>
</evidence>
<dbReference type="AlphaFoldDB" id="A0A4R3Q0G7"/>
<sequence>MTFDGGWFATWEGTLTPIAQSYRIWIRYFPELQWDEVTLAHRYATVKVLDPLIAPDVRGTGELTPHVYRYRQPPHSPALCAWDPVDEPFNPTVYLADHVIPAVIRWLVFYEDWLDTGEWRGGGKHPDPDAVLMDRKPFSKSVCQPSEKLFVAALDRRVTRATGSATSIMAIGRASYGLFPSTIEIFQGRFFGRFGRRLRNGILPR</sequence>
<protein>
    <recommendedName>
        <fullName evidence="1">Type II CBASS E2 protein domain-containing protein</fullName>
    </recommendedName>
</protein>
<evidence type="ECO:0000259" key="1">
    <source>
        <dbReference type="Pfam" id="PF26395"/>
    </source>
</evidence>
<dbReference type="InterPro" id="IPR058588">
    <property type="entry name" value="E2-CBASS"/>
</dbReference>
<dbReference type="Proteomes" id="UP000294576">
    <property type="component" value="Unassembled WGS sequence"/>
</dbReference>
<name>A0A4R3Q0G7_RHISU</name>
<reference evidence="2 3" key="1">
    <citation type="submission" date="2019-03" db="EMBL/GenBank/DDBJ databases">
        <title>Genomic Encyclopedia of Type Strains, Phase IV (KMG-V): Genome sequencing to study the core and pangenomes of soil and plant-associated prokaryotes.</title>
        <authorList>
            <person name="Whitman W."/>
        </authorList>
    </citation>
    <scope>NUCLEOTIDE SEQUENCE [LARGE SCALE GENOMIC DNA]</scope>
    <source>
        <strain evidence="2 3">Hc14</strain>
    </source>
</reference>
<feature type="domain" description="Type II CBASS E2 protein" evidence="1">
    <location>
        <begin position="9"/>
        <end position="126"/>
    </location>
</feature>